<accession>A0AA86YUU9</accession>
<evidence type="ECO:0000313" key="1">
    <source>
        <dbReference type="EMBL" id="EDU60641.1"/>
    </source>
</evidence>
<dbReference type="EMBL" id="ABJD02000099">
    <property type="protein sequence ID" value="EDU60641.1"/>
    <property type="molecule type" value="Genomic_DNA"/>
</dbReference>
<dbReference type="AlphaFoldDB" id="A0AA86YUU9"/>
<name>A0AA86YUU9_PROST</name>
<reference evidence="2" key="2">
    <citation type="submission" date="2008-04" db="EMBL/GenBank/DDBJ databases">
        <title>Draft genome sequence of Providencia stuartii(ATCC 25827).</title>
        <authorList>
            <person name="Sudarsanam P."/>
            <person name="Ley R."/>
            <person name="Guruge J."/>
            <person name="Turnbaugh P.J."/>
            <person name="Mahowald M."/>
            <person name="Liep D."/>
            <person name="Gordon J."/>
        </authorList>
    </citation>
    <scope>NUCLEOTIDE SEQUENCE [LARGE SCALE GENOMIC DNA]</scope>
    <source>
        <strain evidence="2">ATCC 25827</strain>
    </source>
</reference>
<organism evidence="1 2">
    <name type="scientific">Providencia stuartii ATCC 25827</name>
    <dbReference type="NCBI Taxonomy" id="471874"/>
    <lineage>
        <taxon>Bacteria</taxon>
        <taxon>Pseudomonadati</taxon>
        <taxon>Pseudomonadota</taxon>
        <taxon>Gammaproteobacteria</taxon>
        <taxon>Enterobacterales</taxon>
        <taxon>Morganellaceae</taxon>
        <taxon>Providencia</taxon>
    </lineage>
</organism>
<comment type="caution">
    <text evidence="1">The sequence shown here is derived from an EMBL/GenBank/DDBJ whole genome shotgun (WGS) entry which is preliminary data.</text>
</comment>
<evidence type="ECO:0000313" key="2">
    <source>
        <dbReference type="Proteomes" id="UP000004506"/>
    </source>
</evidence>
<gene>
    <name evidence="1" type="ORF">PROSTU_01175</name>
</gene>
<protein>
    <submittedName>
        <fullName evidence="1">Uncharacterized protein</fullName>
    </submittedName>
</protein>
<reference evidence="2" key="1">
    <citation type="submission" date="2008-04" db="EMBL/GenBank/DDBJ databases">
        <title>Draft genome sequence of Providencia stuartii (ATCC 25827).</title>
        <authorList>
            <person name="Sudarsanam P."/>
            <person name="Ley R."/>
            <person name="Guruge J."/>
            <person name="Turnbaugh P.J."/>
            <person name="Mahowald M."/>
            <person name="Liep D."/>
            <person name="Gordon J."/>
        </authorList>
    </citation>
    <scope>NUCLEOTIDE SEQUENCE [LARGE SCALE GENOMIC DNA]</scope>
    <source>
        <strain evidence="2">ATCC 25827</strain>
    </source>
</reference>
<sequence length="41" mass="4915">MFNQLKKNYLHFEFIGRASQLDENQWDLSSIRRTQGGLWVS</sequence>
<reference evidence="1 2" key="3">
    <citation type="submission" date="2008-05" db="EMBL/GenBank/DDBJ databases">
        <authorList>
            <person name="Fulton L."/>
            <person name="Clifton S."/>
            <person name="Fulton B."/>
            <person name="Xu J."/>
            <person name="Minx P."/>
            <person name="Pepin K.H."/>
            <person name="Johnson M."/>
            <person name="Thiruvilangam P."/>
            <person name="Bhonagiri V."/>
            <person name="Nash W.E."/>
            <person name="Mardis E.R."/>
            <person name="Wilson R.K."/>
        </authorList>
    </citation>
    <scope>NUCLEOTIDE SEQUENCE [LARGE SCALE GENOMIC DNA]</scope>
    <source>
        <strain evidence="1 2">ATCC 25827</strain>
    </source>
</reference>
<dbReference type="Proteomes" id="UP000004506">
    <property type="component" value="Unassembled WGS sequence"/>
</dbReference>
<proteinExistence type="predicted"/>